<accession>A0A8J6IZF8</accession>
<dbReference type="RefSeq" id="WP_147563710.1">
    <property type="nucleotide sequence ID" value="NZ_JACOPN010000005.1"/>
</dbReference>
<sequence>METEHVKIHTEFIKLQDLLKFAGAVETGGDAKLIIQEGRVAVNGEVCTMRGKKMRPGDTAVIDGETALVVE</sequence>
<dbReference type="EMBL" id="JACOPN010000005">
    <property type="protein sequence ID" value="MBC5717313.1"/>
    <property type="molecule type" value="Genomic_DNA"/>
</dbReference>
<dbReference type="SUPFAM" id="SSF55174">
    <property type="entry name" value="Alpha-L RNA-binding motif"/>
    <property type="match status" value="1"/>
</dbReference>
<keyword evidence="1" id="KW-0694">RNA-binding</keyword>
<keyword evidence="3" id="KW-1185">Reference proteome</keyword>
<protein>
    <submittedName>
        <fullName evidence="2">RNA-binding S4 domain-containing protein</fullName>
    </submittedName>
</protein>
<organism evidence="2 3">
    <name type="scientific">Flintibacter faecis</name>
    <dbReference type="NCBI Taxonomy" id="2763047"/>
    <lineage>
        <taxon>Bacteria</taxon>
        <taxon>Bacillati</taxon>
        <taxon>Bacillota</taxon>
        <taxon>Clostridia</taxon>
        <taxon>Eubacteriales</taxon>
        <taxon>Flintibacter</taxon>
    </lineage>
</organism>
<dbReference type="InterPro" id="IPR036986">
    <property type="entry name" value="S4_RNA-bd_sf"/>
</dbReference>
<dbReference type="CDD" id="cd00165">
    <property type="entry name" value="S4"/>
    <property type="match status" value="1"/>
</dbReference>
<proteinExistence type="predicted"/>
<dbReference type="Gene3D" id="3.10.290.10">
    <property type="entry name" value="RNA-binding S4 domain"/>
    <property type="match status" value="1"/>
</dbReference>
<reference evidence="2" key="1">
    <citation type="submission" date="2020-08" db="EMBL/GenBank/DDBJ databases">
        <title>Genome public.</title>
        <authorList>
            <person name="Liu C."/>
            <person name="Sun Q."/>
        </authorList>
    </citation>
    <scope>NUCLEOTIDE SEQUENCE</scope>
    <source>
        <strain evidence="2">BX5</strain>
    </source>
</reference>
<dbReference type="Proteomes" id="UP000602260">
    <property type="component" value="Unassembled WGS sequence"/>
</dbReference>
<dbReference type="GO" id="GO:0003723">
    <property type="term" value="F:RNA binding"/>
    <property type="evidence" value="ECO:0007669"/>
    <property type="project" value="UniProtKB-KW"/>
</dbReference>
<comment type="caution">
    <text evidence="2">The sequence shown here is derived from an EMBL/GenBank/DDBJ whole genome shotgun (WGS) entry which is preliminary data.</text>
</comment>
<evidence type="ECO:0000313" key="3">
    <source>
        <dbReference type="Proteomes" id="UP000602260"/>
    </source>
</evidence>
<dbReference type="PROSITE" id="PS50889">
    <property type="entry name" value="S4"/>
    <property type="match status" value="1"/>
</dbReference>
<dbReference type="AlphaFoldDB" id="A0A8J6IZF8"/>
<name>A0A8J6IZF8_9FIRM</name>
<evidence type="ECO:0000256" key="1">
    <source>
        <dbReference type="PROSITE-ProRule" id="PRU00182"/>
    </source>
</evidence>
<evidence type="ECO:0000313" key="2">
    <source>
        <dbReference type="EMBL" id="MBC5717313.1"/>
    </source>
</evidence>
<gene>
    <name evidence="2" type="ORF">H8S55_08280</name>
</gene>
<dbReference type="Pfam" id="PF13275">
    <property type="entry name" value="S4_2"/>
    <property type="match status" value="1"/>
</dbReference>